<proteinExistence type="predicted"/>
<protein>
    <submittedName>
        <fullName evidence="1">12954_t:CDS:1</fullName>
    </submittedName>
</protein>
<dbReference type="OrthoDB" id="2347665at2759"/>
<evidence type="ECO:0000313" key="1">
    <source>
        <dbReference type="EMBL" id="CAI2192224.1"/>
    </source>
</evidence>
<feature type="non-terminal residue" evidence="1">
    <location>
        <position position="1"/>
    </location>
</feature>
<name>A0A9W4WX47_9GLOM</name>
<organism evidence="1 2">
    <name type="scientific">Funneliformis geosporum</name>
    <dbReference type="NCBI Taxonomy" id="1117311"/>
    <lineage>
        <taxon>Eukaryota</taxon>
        <taxon>Fungi</taxon>
        <taxon>Fungi incertae sedis</taxon>
        <taxon>Mucoromycota</taxon>
        <taxon>Glomeromycotina</taxon>
        <taxon>Glomeromycetes</taxon>
        <taxon>Glomerales</taxon>
        <taxon>Glomeraceae</taxon>
        <taxon>Funneliformis</taxon>
    </lineage>
</organism>
<dbReference type="EMBL" id="CAMKVN010008113">
    <property type="protein sequence ID" value="CAI2192224.1"/>
    <property type="molecule type" value="Genomic_DNA"/>
</dbReference>
<dbReference type="Proteomes" id="UP001153678">
    <property type="component" value="Unassembled WGS sequence"/>
</dbReference>
<dbReference type="AlphaFoldDB" id="A0A9W4WX47"/>
<reference evidence="1" key="1">
    <citation type="submission" date="2022-08" db="EMBL/GenBank/DDBJ databases">
        <authorList>
            <person name="Kallberg Y."/>
            <person name="Tangrot J."/>
            <person name="Rosling A."/>
        </authorList>
    </citation>
    <scope>NUCLEOTIDE SEQUENCE</scope>
    <source>
        <strain evidence="1">Wild A</strain>
    </source>
</reference>
<evidence type="ECO:0000313" key="2">
    <source>
        <dbReference type="Proteomes" id="UP001153678"/>
    </source>
</evidence>
<keyword evidence="2" id="KW-1185">Reference proteome</keyword>
<accession>A0A9W4WX47</accession>
<sequence>LPRYRPRYCCGKVEQSVMICGDIQPLTSVKLEKWLLKETPVPFTHIRKDIGLGYGFIHFNNIILSSKFFNWAKDRKLQFSSRNIRFLPSFYFGTRRRVNYLTPESINNIISKNIVRDNTATIIDPVDRNDFELREKDQDIRDRDRDRDVLDCDRDRDVLDCDRDRDRDRDVLDCDRDRDRDHDVLDCERDRERDRDIHGYKRDCPATVLADFAEEIENSSYDILLKYNIDIESIPQEHALQNIKWCNIV</sequence>
<comment type="caution">
    <text evidence="1">The sequence shown here is derived from an EMBL/GenBank/DDBJ whole genome shotgun (WGS) entry which is preliminary data.</text>
</comment>
<gene>
    <name evidence="1" type="ORF">FWILDA_LOCUS15469</name>
</gene>